<evidence type="ECO:0000256" key="1">
    <source>
        <dbReference type="ARBA" id="ARBA00001031"/>
    </source>
</evidence>
<dbReference type="GO" id="GO:0006002">
    <property type="term" value="P:fructose 6-phosphate metabolic process"/>
    <property type="evidence" value="ECO:0007669"/>
    <property type="project" value="TreeGrafter"/>
</dbReference>
<evidence type="ECO:0000313" key="15">
    <source>
        <dbReference type="Proteomes" id="UP000177187"/>
    </source>
</evidence>
<evidence type="ECO:0000256" key="5">
    <source>
        <dbReference type="ARBA" id="ARBA00022490"/>
    </source>
</evidence>
<comment type="subcellular location">
    <subcellularLocation>
        <location evidence="2 10">Cytoplasm</location>
    </subcellularLocation>
</comment>
<dbReference type="HAMAP" id="MF_00164">
    <property type="entry name" value="GlmS"/>
    <property type="match status" value="1"/>
</dbReference>
<dbReference type="SUPFAM" id="SSF56235">
    <property type="entry name" value="N-terminal nucleophile aminohydrolases (Ntn hydrolases)"/>
    <property type="match status" value="1"/>
</dbReference>
<feature type="initiator methionine" description="Removed" evidence="10">
    <location>
        <position position="1"/>
    </location>
</feature>
<dbReference type="NCBIfam" id="TIGR01135">
    <property type="entry name" value="glmS"/>
    <property type="match status" value="1"/>
</dbReference>
<dbReference type="GO" id="GO:0006047">
    <property type="term" value="P:UDP-N-acetylglucosamine metabolic process"/>
    <property type="evidence" value="ECO:0007669"/>
    <property type="project" value="TreeGrafter"/>
</dbReference>
<evidence type="ECO:0000256" key="3">
    <source>
        <dbReference type="ARBA" id="ARBA00012916"/>
    </source>
</evidence>
<feature type="region of interest" description="Disordered" evidence="11">
    <location>
        <begin position="72"/>
        <end position="91"/>
    </location>
</feature>
<dbReference type="InterPro" id="IPR029055">
    <property type="entry name" value="Ntn_hydrolases_N"/>
</dbReference>
<dbReference type="InterPro" id="IPR035490">
    <property type="entry name" value="GlmS/FrlB_SIS"/>
</dbReference>
<dbReference type="GO" id="GO:0004360">
    <property type="term" value="F:glutamine-fructose-6-phosphate transaminase (isomerizing) activity"/>
    <property type="evidence" value="ECO:0007669"/>
    <property type="project" value="UniProtKB-UniRule"/>
</dbReference>
<dbReference type="SUPFAM" id="SSF53697">
    <property type="entry name" value="SIS domain"/>
    <property type="match status" value="1"/>
</dbReference>
<comment type="catalytic activity">
    <reaction evidence="1 10">
        <text>D-fructose 6-phosphate + L-glutamine = D-glucosamine 6-phosphate + L-glutamate</text>
        <dbReference type="Rhea" id="RHEA:13237"/>
        <dbReference type="ChEBI" id="CHEBI:29985"/>
        <dbReference type="ChEBI" id="CHEBI:58359"/>
        <dbReference type="ChEBI" id="CHEBI:58725"/>
        <dbReference type="ChEBI" id="CHEBI:61527"/>
        <dbReference type="EC" id="2.6.1.16"/>
    </reaction>
</comment>
<evidence type="ECO:0000256" key="9">
    <source>
        <dbReference type="ARBA" id="ARBA00022962"/>
    </source>
</evidence>
<dbReference type="Gene3D" id="3.60.20.10">
    <property type="entry name" value="Glutamine Phosphoribosylpyrophosphate, subunit 1, domain 1"/>
    <property type="match status" value="1"/>
</dbReference>
<dbReference type="GO" id="GO:0005829">
    <property type="term" value="C:cytosol"/>
    <property type="evidence" value="ECO:0007669"/>
    <property type="project" value="TreeGrafter"/>
</dbReference>
<keyword evidence="8" id="KW-0677">Repeat</keyword>
<dbReference type="PROSITE" id="PS51464">
    <property type="entry name" value="SIS"/>
    <property type="match status" value="2"/>
</dbReference>
<reference evidence="14 15" key="1">
    <citation type="journal article" date="2016" name="Nat. Commun.">
        <title>Thousands of microbial genomes shed light on interconnected biogeochemical processes in an aquifer system.</title>
        <authorList>
            <person name="Anantharaman K."/>
            <person name="Brown C.T."/>
            <person name="Hug L.A."/>
            <person name="Sharon I."/>
            <person name="Castelle C.J."/>
            <person name="Probst A.J."/>
            <person name="Thomas B.C."/>
            <person name="Singh A."/>
            <person name="Wilkins M.J."/>
            <person name="Karaoz U."/>
            <person name="Brodie E.L."/>
            <person name="Williams K.H."/>
            <person name="Hubbard S.S."/>
            <person name="Banfield J.F."/>
        </authorList>
    </citation>
    <scope>NUCLEOTIDE SEQUENCE [LARGE SCALE GENOMIC DNA]</scope>
</reference>
<evidence type="ECO:0000313" key="14">
    <source>
        <dbReference type="EMBL" id="OGD78273.1"/>
    </source>
</evidence>
<sequence length="610" mass="66894">MCGIVGYVGNKVAQSVLLVGLEKLEYRGYDSAGIATIHHGELGVRKKEGKLRQLADLLASQPLGGTIGIGHTRWATHGEPSDRNAHPHTDGDDRLAIVHNGVIENYLQLREELERAGHVFKSETDSEVVAHLLADYLSDGLPPQRALLATYSRLDGYFALAVVSEHFPDTVYAVRQGPPLVIGLGEGENFLASDTNALLRFTRRVVFVEDGQVVELTRDRVTVIDREAQPVELAVREIKLDDQDLDKGDYAHYMLKEIFEQPRLLGDIFVSRVANHRDIAFANLGLTPQELNSVSRVVIQAAGTSWHAGLVGKYLLEHYVRLHVEVDVSSEFRYRNPVLGGDTIVMAISQSGETADTLAGIREAKSKFIKVISLVNVEGSTIDRESDGVLHLMAGPEIGVASTKAFTAQLIALVLLAMHWGRLKYAIDDDAVRKVLRELEQIPAKMERILEQNDALRRLAAEFADAKDFFFIGRGYNYPTALEGALKLKEISYIHATGYPAGELKHGPIALIESDTPVVAICNAGPTYAKTMSNVAEVRARGGRIIVLATEGDTEVGRTADHVIFIPPVIDELSPLLTVVPLQLLAYHVAVLRGCDVDRPRNLAKSVTVE</sequence>
<evidence type="ECO:0000256" key="6">
    <source>
        <dbReference type="ARBA" id="ARBA00022576"/>
    </source>
</evidence>
<dbReference type="InterPro" id="IPR047084">
    <property type="entry name" value="GFAT_N"/>
</dbReference>
<dbReference type="PANTHER" id="PTHR10937">
    <property type="entry name" value="GLUCOSAMINE--FRUCTOSE-6-PHOSPHATE AMINOTRANSFERASE, ISOMERIZING"/>
    <property type="match status" value="1"/>
</dbReference>
<dbReference type="InterPro" id="IPR001347">
    <property type="entry name" value="SIS_dom"/>
</dbReference>
<dbReference type="GO" id="GO:0006487">
    <property type="term" value="P:protein N-linked glycosylation"/>
    <property type="evidence" value="ECO:0007669"/>
    <property type="project" value="TreeGrafter"/>
</dbReference>
<dbReference type="EC" id="2.6.1.16" evidence="3 10"/>
<evidence type="ECO:0000256" key="10">
    <source>
        <dbReference type="HAMAP-Rule" id="MF_00164"/>
    </source>
</evidence>
<organism evidence="14 15">
    <name type="scientific">Candidatus Coatesbacteria bacterium RBG_13_66_14</name>
    <dbReference type="NCBI Taxonomy" id="1817816"/>
    <lineage>
        <taxon>Bacteria</taxon>
        <taxon>Candidatus Coatesiibacteriota</taxon>
    </lineage>
</organism>
<feature type="compositionally biased region" description="Basic and acidic residues" evidence="11">
    <location>
        <begin position="79"/>
        <end position="91"/>
    </location>
</feature>
<accession>A0A1F5FFA0</accession>
<evidence type="ECO:0000256" key="2">
    <source>
        <dbReference type="ARBA" id="ARBA00004496"/>
    </source>
</evidence>
<dbReference type="InterPro" id="IPR046348">
    <property type="entry name" value="SIS_dom_sf"/>
</dbReference>
<keyword evidence="5 10" id="KW-0963">Cytoplasm</keyword>
<keyword evidence="6 10" id="KW-0032">Aminotransferase</keyword>
<evidence type="ECO:0000256" key="8">
    <source>
        <dbReference type="ARBA" id="ARBA00022737"/>
    </source>
</evidence>
<dbReference type="Gene3D" id="3.40.50.10490">
    <property type="entry name" value="Glucose-6-phosphate isomerase like protein, domain 1"/>
    <property type="match status" value="2"/>
</dbReference>
<dbReference type="FunFam" id="3.40.50.10490:FF:000001">
    <property type="entry name" value="Glutamine--fructose-6-phosphate aminotransferase [isomerizing]"/>
    <property type="match status" value="1"/>
</dbReference>
<dbReference type="CDD" id="cd05008">
    <property type="entry name" value="SIS_GlmS_GlmD_1"/>
    <property type="match status" value="1"/>
</dbReference>
<dbReference type="InterPro" id="IPR005855">
    <property type="entry name" value="GFAT"/>
</dbReference>
<dbReference type="InterPro" id="IPR017932">
    <property type="entry name" value="GATase_2_dom"/>
</dbReference>
<dbReference type="CDD" id="cd05009">
    <property type="entry name" value="SIS_GlmS_GlmD_2"/>
    <property type="match status" value="1"/>
</dbReference>
<proteinExistence type="inferred from homology"/>
<dbReference type="GO" id="GO:0005975">
    <property type="term" value="P:carbohydrate metabolic process"/>
    <property type="evidence" value="ECO:0007669"/>
    <property type="project" value="UniProtKB-UniRule"/>
</dbReference>
<dbReference type="GO" id="GO:0097367">
    <property type="term" value="F:carbohydrate derivative binding"/>
    <property type="evidence" value="ECO:0007669"/>
    <property type="project" value="InterPro"/>
</dbReference>
<evidence type="ECO:0000256" key="11">
    <source>
        <dbReference type="SAM" id="MobiDB-lite"/>
    </source>
</evidence>
<comment type="caution">
    <text evidence="14">The sequence shown here is derived from an EMBL/GenBank/DDBJ whole genome shotgun (WGS) entry which is preliminary data.</text>
</comment>
<keyword evidence="7 10" id="KW-0808">Transferase</keyword>
<feature type="domain" description="SIS" evidence="13">
    <location>
        <begin position="459"/>
        <end position="600"/>
    </location>
</feature>
<evidence type="ECO:0000256" key="4">
    <source>
        <dbReference type="ARBA" id="ARBA00016090"/>
    </source>
</evidence>
<protein>
    <recommendedName>
        <fullName evidence="4 10">Glutamine--fructose-6-phosphate aminotransferase [isomerizing]</fullName>
        <ecNumber evidence="3 10">2.6.1.16</ecNumber>
    </recommendedName>
    <alternativeName>
        <fullName evidence="10">D-fructose-6-phosphate amidotransferase</fullName>
    </alternativeName>
    <alternativeName>
        <fullName evidence="10">GFAT</fullName>
    </alternativeName>
    <alternativeName>
        <fullName evidence="10">Glucosamine-6-phosphate synthase</fullName>
    </alternativeName>
    <alternativeName>
        <fullName evidence="10">Hexosephosphate aminotransferase</fullName>
    </alternativeName>
    <alternativeName>
        <fullName evidence="10">L-glutamine--D-fructose-6-phosphate amidotransferase</fullName>
    </alternativeName>
</protein>
<dbReference type="InterPro" id="IPR035466">
    <property type="entry name" value="GlmS/AgaS_SIS"/>
</dbReference>
<dbReference type="AlphaFoldDB" id="A0A1F5FFA0"/>
<feature type="domain" description="Glutamine amidotransferase type-2" evidence="12">
    <location>
        <begin position="2"/>
        <end position="219"/>
    </location>
</feature>
<feature type="active site" description="For Fru-6P isomerization activity" evidence="10">
    <location>
        <position position="605"/>
    </location>
</feature>
<keyword evidence="9" id="KW-0315">Glutamine amidotransferase</keyword>
<comment type="function">
    <text evidence="10">Catalyzes the first step in hexosamine metabolism, converting fructose-6P into glucosamine-6P using glutamine as a nitrogen source.</text>
</comment>
<dbReference type="Pfam" id="PF13522">
    <property type="entry name" value="GATase_6"/>
    <property type="match status" value="1"/>
</dbReference>
<dbReference type="Pfam" id="PF01380">
    <property type="entry name" value="SIS"/>
    <property type="match status" value="2"/>
</dbReference>
<gene>
    <name evidence="10" type="primary">glmS</name>
    <name evidence="14" type="ORF">A2Y64_03265</name>
</gene>
<name>A0A1F5FFA0_9BACT</name>
<dbReference type="NCBIfam" id="NF001484">
    <property type="entry name" value="PRK00331.1"/>
    <property type="match status" value="1"/>
</dbReference>
<evidence type="ECO:0000259" key="13">
    <source>
        <dbReference type="PROSITE" id="PS51464"/>
    </source>
</evidence>
<dbReference type="Proteomes" id="UP000177187">
    <property type="component" value="Unassembled WGS sequence"/>
</dbReference>
<feature type="active site" description="Nucleophile; for GATase activity" evidence="10">
    <location>
        <position position="2"/>
    </location>
</feature>
<dbReference type="CDD" id="cd00714">
    <property type="entry name" value="GFAT"/>
    <property type="match status" value="1"/>
</dbReference>
<evidence type="ECO:0000256" key="7">
    <source>
        <dbReference type="ARBA" id="ARBA00022679"/>
    </source>
</evidence>
<evidence type="ECO:0000259" key="12">
    <source>
        <dbReference type="PROSITE" id="PS51278"/>
    </source>
</evidence>
<dbReference type="FunFam" id="3.60.20.10:FF:000006">
    <property type="entry name" value="Glutamine--fructose-6-phosphate aminotransferase [isomerizing]"/>
    <property type="match status" value="1"/>
</dbReference>
<dbReference type="PANTHER" id="PTHR10937:SF0">
    <property type="entry name" value="GLUTAMINE--FRUCTOSE-6-PHOSPHATE TRANSAMINASE (ISOMERIZING)"/>
    <property type="match status" value="1"/>
</dbReference>
<dbReference type="EMBL" id="MFAF01000042">
    <property type="protein sequence ID" value="OGD78273.1"/>
    <property type="molecule type" value="Genomic_DNA"/>
</dbReference>
<feature type="domain" description="SIS" evidence="13">
    <location>
        <begin position="287"/>
        <end position="426"/>
    </location>
</feature>
<comment type="subunit">
    <text evidence="10">Homodimer.</text>
</comment>
<dbReference type="STRING" id="1817816.A2Y64_03265"/>
<dbReference type="PROSITE" id="PS51278">
    <property type="entry name" value="GATASE_TYPE_2"/>
    <property type="match status" value="1"/>
</dbReference>